<dbReference type="eggNOG" id="KOG1170">
    <property type="taxonomic scope" value="Eukaryota"/>
</dbReference>
<dbReference type="EMBL" id="DS476768">
    <property type="protein sequence ID" value="EDO26120.1"/>
    <property type="molecule type" value="Genomic_DNA"/>
</dbReference>
<dbReference type="PANTHER" id="PTHR11255:SF121">
    <property type="entry name" value="DIACYLGLYCEROL KINASE (ATP)"/>
    <property type="match status" value="1"/>
</dbReference>
<keyword evidence="3" id="KW-1185">Reference proteome</keyword>
<dbReference type="SUPFAM" id="SSF111331">
    <property type="entry name" value="NAD kinase/diacylglycerol kinase-like"/>
    <property type="match status" value="1"/>
</dbReference>
<dbReference type="PhylomeDB" id="A7TCU2"/>
<dbReference type="STRING" id="45351.A7TCU2"/>
<dbReference type="InterPro" id="IPR001206">
    <property type="entry name" value="Diacylglycerol_kinase_cat_dom"/>
</dbReference>
<dbReference type="GO" id="GO:0004143">
    <property type="term" value="F:ATP-dependent diacylglycerol kinase activity"/>
    <property type="evidence" value="ECO:0007669"/>
    <property type="project" value="InterPro"/>
</dbReference>
<dbReference type="AlphaFoldDB" id="A7TCU2"/>
<evidence type="ECO:0000313" key="3">
    <source>
        <dbReference type="Proteomes" id="UP000001593"/>
    </source>
</evidence>
<proteinExistence type="predicted"/>
<sequence length="89" mass="9941">VILVICGGDGTVMWVATELKNFEIDHMKCPIAMLPLGTGNDFSQVLGWGKTIPDDLLDDNFAKLKKRATYWLSAQKADLDIWMVEAEVQ</sequence>
<dbReference type="Proteomes" id="UP000001593">
    <property type="component" value="Unassembled WGS sequence"/>
</dbReference>
<dbReference type="InParanoid" id="A7TCU2"/>
<evidence type="ECO:0000313" key="2">
    <source>
        <dbReference type="EMBL" id="EDO26120.1"/>
    </source>
</evidence>
<accession>A7TCU2</accession>
<dbReference type="InterPro" id="IPR037607">
    <property type="entry name" value="DGK"/>
</dbReference>
<dbReference type="GO" id="GO:0007165">
    <property type="term" value="P:signal transduction"/>
    <property type="evidence" value="ECO:0007669"/>
    <property type="project" value="InterPro"/>
</dbReference>
<reference evidence="2 3" key="1">
    <citation type="journal article" date="2007" name="Science">
        <title>Sea anemone genome reveals ancestral eumetazoan gene repertoire and genomic organization.</title>
        <authorList>
            <person name="Putnam N.H."/>
            <person name="Srivastava M."/>
            <person name="Hellsten U."/>
            <person name="Dirks B."/>
            <person name="Chapman J."/>
            <person name="Salamov A."/>
            <person name="Terry A."/>
            <person name="Shapiro H."/>
            <person name="Lindquist E."/>
            <person name="Kapitonov V.V."/>
            <person name="Jurka J."/>
            <person name="Genikhovich G."/>
            <person name="Grigoriev I.V."/>
            <person name="Lucas S.M."/>
            <person name="Steele R.E."/>
            <person name="Finnerty J.R."/>
            <person name="Technau U."/>
            <person name="Martindale M.Q."/>
            <person name="Rokhsar D.S."/>
        </authorList>
    </citation>
    <scope>NUCLEOTIDE SEQUENCE [LARGE SCALE GENOMIC DNA]</scope>
    <source>
        <strain evidence="3">CH2 X CH6</strain>
    </source>
</reference>
<gene>
    <name evidence="2" type="ORF">NEMVEDRAFT_v1g155284</name>
</gene>
<organism evidence="2 3">
    <name type="scientific">Nematostella vectensis</name>
    <name type="common">Starlet sea anemone</name>
    <dbReference type="NCBI Taxonomy" id="45351"/>
    <lineage>
        <taxon>Eukaryota</taxon>
        <taxon>Metazoa</taxon>
        <taxon>Cnidaria</taxon>
        <taxon>Anthozoa</taxon>
        <taxon>Hexacorallia</taxon>
        <taxon>Actiniaria</taxon>
        <taxon>Edwardsiidae</taxon>
        <taxon>Nematostella</taxon>
    </lineage>
</organism>
<dbReference type="InterPro" id="IPR017438">
    <property type="entry name" value="ATP-NAD_kinase_N"/>
</dbReference>
<feature type="non-terminal residue" evidence="2">
    <location>
        <position position="1"/>
    </location>
</feature>
<dbReference type="PROSITE" id="PS50146">
    <property type="entry name" value="DAGK"/>
    <property type="match status" value="1"/>
</dbReference>
<evidence type="ECO:0000259" key="1">
    <source>
        <dbReference type="PROSITE" id="PS50146"/>
    </source>
</evidence>
<protein>
    <recommendedName>
        <fullName evidence="1">DAGKc domain-containing protein</fullName>
    </recommendedName>
</protein>
<dbReference type="Pfam" id="PF00781">
    <property type="entry name" value="DAGK_cat"/>
    <property type="match status" value="1"/>
</dbReference>
<name>A7TCU2_NEMVE</name>
<dbReference type="Gene3D" id="3.40.50.10330">
    <property type="entry name" value="Probable inorganic polyphosphate/atp-NAD kinase, domain 1"/>
    <property type="match status" value="1"/>
</dbReference>
<dbReference type="PANTHER" id="PTHR11255">
    <property type="entry name" value="DIACYLGLYCEROL KINASE"/>
    <property type="match status" value="1"/>
</dbReference>
<feature type="domain" description="DAGKc" evidence="1">
    <location>
        <begin position="1"/>
        <end position="88"/>
    </location>
</feature>
<dbReference type="HOGENOM" id="CLU_2461142_0_0_1"/>
<dbReference type="InterPro" id="IPR016064">
    <property type="entry name" value="NAD/diacylglycerol_kinase_sf"/>
</dbReference>